<sequence>MIDIKAMHEMKELSGSGTGLTTLKKEISSPNLGFAHVFRVSGTAEVINILCSSSCSTSLDRDEHLFRSVYSCGPHPAFKRRICSKSCPYKL</sequence>
<dbReference type="EMBL" id="BPLR01001495">
    <property type="protein sequence ID" value="GIZ02720.1"/>
    <property type="molecule type" value="Genomic_DNA"/>
</dbReference>
<proteinExistence type="predicted"/>
<comment type="caution">
    <text evidence="1">The sequence shown here is derived from an EMBL/GenBank/DDBJ whole genome shotgun (WGS) entry which is preliminary data.</text>
</comment>
<organism evidence="1 2">
    <name type="scientific">Caerostris extrusa</name>
    <name type="common">Bark spider</name>
    <name type="synonym">Caerostris bankana</name>
    <dbReference type="NCBI Taxonomy" id="172846"/>
    <lineage>
        <taxon>Eukaryota</taxon>
        <taxon>Metazoa</taxon>
        <taxon>Ecdysozoa</taxon>
        <taxon>Arthropoda</taxon>
        <taxon>Chelicerata</taxon>
        <taxon>Arachnida</taxon>
        <taxon>Araneae</taxon>
        <taxon>Araneomorphae</taxon>
        <taxon>Entelegynae</taxon>
        <taxon>Araneoidea</taxon>
        <taxon>Araneidae</taxon>
        <taxon>Caerostris</taxon>
    </lineage>
</organism>
<dbReference type="Proteomes" id="UP001054945">
    <property type="component" value="Unassembled WGS sequence"/>
</dbReference>
<accession>A0AAV4Y8C6</accession>
<gene>
    <name evidence="1" type="ORF">CEXT_805801</name>
</gene>
<name>A0AAV4Y8C6_CAEEX</name>
<reference evidence="1 2" key="1">
    <citation type="submission" date="2021-06" db="EMBL/GenBank/DDBJ databases">
        <title>Caerostris extrusa draft genome.</title>
        <authorList>
            <person name="Kono N."/>
            <person name="Arakawa K."/>
        </authorList>
    </citation>
    <scope>NUCLEOTIDE SEQUENCE [LARGE SCALE GENOMIC DNA]</scope>
</reference>
<evidence type="ECO:0000313" key="2">
    <source>
        <dbReference type="Proteomes" id="UP001054945"/>
    </source>
</evidence>
<dbReference type="AlphaFoldDB" id="A0AAV4Y8C6"/>
<protein>
    <submittedName>
        <fullName evidence="1">Uncharacterized protein</fullName>
    </submittedName>
</protein>
<keyword evidence="2" id="KW-1185">Reference proteome</keyword>
<evidence type="ECO:0000313" key="1">
    <source>
        <dbReference type="EMBL" id="GIZ02720.1"/>
    </source>
</evidence>